<feature type="domain" description="DUF7927" evidence="5">
    <location>
        <begin position="1103"/>
        <end position="1228"/>
    </location>
</feature>
<keyword evidence="2" id="KW-0472">Membrane</keyword>
<evidence type="ECO:0000313" key="6">
    <source>
        <dbReference type="EMBL" id="NIH55213.1"/>
    </source>
</evidence>
<keyword evidence="2" id="KW-1133">Transmembrane helix</keyword>
<organism evidence="6 7">
    <name type="scientific">Lysinibacter cavernae</name>
    <dbReference type="NCBI Taxonomy" id="1640652"/>
    <lineage>
        <taxon>Bacteria</taxon>
        <taxon>Bacillati</taxon>
        <taxon>Actinomycetota</taxon>
        <taxon>Actinomycetes</taxon>
        <taxon>Micrococcales</taxon>
        <taxon>Microbacteriaceae</taxon>
        <taxon>Lysinibacter</taxon>
    </lineage>
</organism>
<feature type="region of interest" description="Disordered" evidence="1">
    <location>
        <begin position="764"/>
        <end position="783"/>
    </location>
</feature>
<dbReference type="Pfam" id="PF24346">
    <property type="entry name" value="DUF7507"/>
    <property type="match status" value="1"/>
</dbReference>
<name>A0A7X5R3Y4_9MICO</name>
<dbReference type="InterPro" id="IPR047589">
    <property type="entry name" value="DUF11_rpt"/>
</dbReference>
<feature type="compositionally biased region" description="Low complexity" evidence="1">
    <location>
        <begin position="765"/>
        <end position="783"/>
    </location>
</feature>
<proteinExistence type="predicted"/>
<evidence type="ECO:0000256" key="1">
    <source>
        <dbReference type="SAM" id="MobiDB-lite"/>
    </source>
</evidence>
<dbReference type="RefSeq" id="WP_167152209.1">
    <property type="nucleotide sequence ID" value="NZ_JAAMOX010000003.1"/>
</dbReference>
<dbReference type="EMBL" id="JAAMOX010000003">
    <property type="protein sequence ID" value="NIH55213.1"/>
    <property type="molecule type" value="Genomic_DNA"/>
</dbReference>
<evidence type="ECO:0000259" key="4">
    <source>
        <dbReference type="Pfam" id="PF24346"/>
    </source>
</evidence>
<dbReference type="Pfam" id="PF25549">
    <property type="entry name" value="DUF7927"/>
    <property type="match status" value="2"/>
</dbReference>
<dbReference type="Proteomes" id="UP000541033">
    <property type="component" value="Unassembled WGS sequence"/>
</dbReference>
<evidence type="ECO:0000313" key="7">
    <source>
        <dbReference type="Proteomes" id="UP000541033"/>
    </source>
</evidence>
<dbReference type="InterPro" id="IPR055354">
    <property type="entry name" value="DUF7507"/>
</dbReference>
<comment type="caution">
    <text evidence="6">The sequence shown here is derived from an EMBL/GenBank/DDBJ whole genome shotgun (WGS) entry which is preliminary data.</text>
</comment>
<evidence type="ECO:0000256" key="2">
    <source>
        <dbReference type="SAM" id="Phobius"/>
    </source>
</evidence>
<evidence type="ECO:0000259" key="5">
    <source>
        <dbReference type="Pfam" id="PF25549"/>
    </source>
</evidence>
<dbReference type="AlphaFoldDB" id="A0A7X5R3Y4"/>
<feature type="transmembrane region" description="Helical" evidence="2">
    <location>
        <begin position="1244"/>
        <end position="1263"/>
    </location>
</feature>
<reference evidence="6 7" key="1">
    <citation type="submission" date="2020-02" db="EMBL/GenBank/DDBJ databases">
        <title>Sequencing the genomes of 1000 actinobacteria strains.</title>
        <authorList>
            <person name="Klenk H.-P."/>
        </authorList>
    </citation>
    <scope>NUCLEOTIDE SEQUENCE [LARGE SCALE GENOMIC DNA]</scope>
    <source>
        <strain evidence="6 7">DSM 27960</strain>
    </source>
</reference>
<keyword evidence="2" id="KW-0812">Transmembrane</keyword>
<dbReference type="InterPro" id="IPR051172">
    <property type="entry name" value="Chlamydia_OmcB"/>
</dbReference>
<evidence type="ECO:0000256" key="3">
    <source>
        <dbReference type="SAM" id="SignalP"/>
    </source>
</evidence>
<dbReference type="NCBIfam" id="TIGR01451">
    <property type="entry name" value="B_ant_repeat"/>
    <property type="match status" value="2"/>
</dbReference>
<feature type="domain" description="DUF7927" evidence="5">
    <location>
        <begin position="975"/>
        <end position="1092"/>
    </location>
</feature>
<dbReference type="InterPro" id="IPR057687">
    <property type="entry name" value="DUF7927"/>
</dbReference>
<dbReference type="PANTHER" id="PTHR34819">
    <property type="entry name" value="LARGE CYSTEINE-RICH PERIPLASMIC PROTEIN OMCB"/>
    <property type="match status" value="1"/>
</dbReference>
<sequence>MFTSRAKSRTWKGLASGVLTGLVLATLPTLSAAAAPVYEITANWVDGTAASVSQGDVVNSEWHINVNDDQPAAQNGNVDDVTFSVSATNSYFTDLPDACLVTGVTTPSSISSDGLTLTCNTGTQAMGTAVVALVPAVVKGAKGDAVVLNGETNGQPAGTTEIPIENAFGMDMVWTTPSNKVAFGTTTVDMEFQWTLFHNRDSEAGPDSVSYLIDYAGTEARAMSVAPSACSAFTTGSAAGHPWSGGSHDADQVSPFVGTCDFVQLSATQFRLTLTGIDYSAVAAPTKDSAGKAIPDGKVAVASGQIKFRVETTSNVGTTLTVDAPTYVAPGSGATSIDDASNNSATKLITWPGNWSSVWQRNYTKSIALNWDDNYRVSRGTQVMQLVAGDFGNKGSVDTAKYGYCHIIDTKYLTFDTAQQAQLDVPLEYYVGGDARVDPTNAGYNPNTFDCGVAAGWTTTEPSDLSTVKAVRIRFDFTEIKGNPVRSGLNVFSTVKDDAPIGQDVWQSAAAMIEGVWSMPNAYPDRNAVANGRYPSTTIARDVFKIVSATPIIAKTVDQKVVTPGAPATYTLDYQLFGTGVVPEFVDGVGIVDTLPLGMTYVPATASVEPTVSVNGDGRQVLTWAIDAVKTNEHHLITYDAVADDTVVPGQNLKNEVSISFEGLVVIGSAQVTVGSSGRTIIGKSADQGFIPNVNGDGVGDGSWTVTVKSTDPLPQAFTDTIDVLPYVGDGRGTAFSGTYSLTEVTASAGATVYYTTADPATLSDDPANPANGAAGDTTGNTNGWSETFSADATAVRVIGGELKPGATEQFTVAVATDGAIGGDALVNRAQARGEHTALVMRTSAPITVANSYSASLKKYVQDAKGEWHDANDDADYPSFRTGDTVSYRIVIENTGQGTLTGIEVTDDLFPTQGSFTVASLASGESEAHDFSVTLDESLGGNVVNTASATADTPVDALDAPSINSDPAGILVANYVTVKTSDPVSGSSVNGGDIINYTVTVSQVGTAAADAVFTDDLSAVLDDATFNDDAAASTGDVLVIDAGLSWSGTLPVGGVATITYSVTVNEAADRADSVMTNVVTSPGCEVVDGSDVNCGTQHLAGTYTVSKTSNPVSTTTVGAGQKITYTVQVSQVGPGALREVKVIDDLSRVLDDATWTNDVAASSGQARLAGTDLTWTGDLAVKQVVTITYSVTVGTGGNGTLVNKVRPASPGGVCVAAADENPDCTTTHAVATAGLAVTGGDVNALVGTLIVLIIAGAGALLLSRRRQLS</sequence>
<gene>
    <name evidence="6" type="ORF">FHX76_003128</name>
</gene>
<keyword evidence="7" id="KW-1185">Reference proteome</keyword>
<protein>
    <submittedName>
        <fullName evidence="6">Putative repeat protein (TIGR01451 family)</fullName>
    </submittedName>
</protein>
<feature type="domain" description="DUF7507" evidence="4">
    <location>
        <begin position="881"/>
        <end position="955"/>
    </location>
</feature>
<feature type="chain" id="PRO_5031302349" evidence="3">
    <location>
        <begin position="35"/>
        <end position="1269"/>
    </location>
</feature>
<accession>A0A7X5R3Y4</accession>
<keyword evidence="3" id="KW-0732">Signal</keyword>
<feature type="signal peptide" evidence="3">
    <location>
        <begin position="1"/>
        <end position="34"/>
    </location>
</feature>
<dbReference type="PANTHER" id="PTHR34819:SF3">
    <property type="entry name" value="CELL SURFACE PROTEIN"/>
    <property type="match status" value="1"/>
</dbReference>